<name>A0A7V7RKK0_9BACI</name>
<evidence type="ECO:0000256" key="5">
    <source>
        <dbReference type="ARBA" id="ARBA00023015"/>
    </source>
</evidence>
<dbReference type="InterPro" id="IPR001789">
    <property type="entry name" value="Sig_transdc_resp-reg_receiver"/>
</dbReference>
<evidence type="ECO:0000313" key="11">
    <source>
        <dbReference type="EMBL" id="KAB2331788.1"/>
    </source>
</evidence>
<keyword evidence="3 9" id="KW-0597">Phosphoprotein</keyword>
<evidence type="ECO:0000256" key="3">
    <source>
        <dbReference type="ARBA" id="ARBA00022553"/>
    </source>
</evidence>
<evidence type="ECO:0000256" key="6">
    <source>
        <dbReference type="ARBA" id="ARBA00023125"/>
    </source>
</evidence>
<evidence type="ECO:0000256" key="4">
    <source>
        <dbReference type="ARBA" id="ARBA00023012"/>
    </source>
</evidence>
<evidence type="ECO:0000256" key="8">
    <source>
        <dbReference type="ARBA" id="ARBA00023163"/>
    </source>
</evidence>
<protein>
    <submittedName>
        <fullName evidence="11">Response regulator</fullName>
    </submittedName>
</protein>
<dbReference type="Gene3D" id="3.40.50.2300">
    <property type="match status" value="1"/>
</dbReference>
<dbReference type="GO" id="GO:0000156">
    <property type="term" value="F:phosphorelay response regulator activity"/>
    <property type="evidence" value="ECO:0007669"/>
    <property type="project" value="TreeGrafter"/>
</dbReference>
<dbReference type="PROSITE" id="PS50110">
    <property type="entry name" value="RESPONSE_REGULATORY"/>
    <property type="match status" value="1"/>
</dbReference>
<dbReference type="SUPFAM" id="SSF52172">
    <property type="entry name" value="CheY-like"/>
    <property type="match status" value="1"/>
</dbReference>
<keyword evidence="6" id="KW-0238">DNA-binding</keyword>
<dbReference type="PANTHER" id="PTHR45526:SF6">
    <property type="entry name" value="TRANSCRIPTIONAL REGULATORY PROTEIN CITT"/>
    <property type="match status" value="1"/>
</dbReference>
<keyword evidence="4" id="KW-0902">Two-component regulatory system</keyword>
<dbReference type="InterPro" id="IPR011006">
    <property type="entry name" value="CheY-like_superfamily"/>
</dbReference>
<evidence type="ECO:0000313" key="12">
    <source>
        <dbReference type="Proteomes" id="UP000441354"/>
    </source>
</evidence>
<feature type="modified residue" description="4-aspartylphosphate" evidence="9">
    <location>
        <position position="54"/>
    </location>
</feature>
<dbReference type="PIRSF" id="PIRSF006171">
    <property type="entry name" value="RR_citrat_malat"/>
    <property type="match status" value="1"/>
</dbReference>
<dbReference type="InterPro" id="IPR024187">
    <property type="entry name" value="Sig_transdc_resp-reg_cit/mal"/>
</dbReference>
<dbReference type="SMART" id="SM00448">
    <property type="entry name" value="REC"/>
    <property type="match status" value="1"/>
</dbReference>
<evidence type="ECO:0000259" key="10">
    <source>
        <dbReference type="PROSITE" id="PS50110"/>
    </source>
</evidence>
<dbReference type="Pfam" id="PF00072">
    <property type="entry name" value="Response_reg"/>
    <property type="match status" value="1"/>
</dbReference>
<dbReference type="Proteomes" id="UP000441354">
    <property type="component" value="Unassembled WGS sequence"/>
</dbReference>
<comment type="caution">
    <text evidence="11">The sequence shown here is derived from an EMBL/GenBank/DDBJ whole genome shotgun (WGS) entry which is preliminary data.</text>
</comment>
<evidence type="ECO:0000256" key="7">
    <source>
        <dbReference type="ARBA" id="ARBA00023159"/>
    </source>
</evidence>
<dbReference type="InterPro" id="IPR048714">
    <property type="entry name" value="DpiA-like_HTH"/>
</dbReference>
<evidence type="ECO:0000256" key="1">
    <source>
        <dbReference type="ARBA" id="ARBA00004496"/>
    </source>
</evidence>
<dbReference type="OrthoDB" id="9759232at2"/>
<dbReference type="GO" id="GO:0003700">
    <property type="term" value="F:DNA-binding transcription factor activity"/>
    <property type="evidence" value="ECO:0007669"/>
    <property type="project" value="InterPro"/>
</dbReference>
<sequence>MIKVVIAEDDYRVARIHEEFIEKIAGAEVTGKALNAKATLELLEERSVDLLIMDIYMPDRLGSTLLPEIRKKYPHVDVIMISASNEKEQVEQSLRNGVIDYIIKPVSFERFNTAIKEYQKKKSLLNQKNELDQDLIDHFFRRTGQTTMDHKFPKGIDPLTLSKVKEILQEKKAGMNAVEIGSQMGASRTTARRYLEYLVSTGEASAELEYGIVGRPERKYYMD</sequence>
<dbReference type="Pfam" id="PF20714">
    <property type="entry name" value="HTH_64"/>
    <property type="match status" value="1"/>
</dbReference>
<dbReference type="GO" id="GO:0003677">
    <property type="term" value="F:DNA binding"/>
    <property type="evidence" value="ECO:0007669"/>
    <property type="project" value="UniProtKB-KW"/>
</dbReference>
<keyword evidence="5" id="KW-0805">Transcription regulation</keyword>
<keyword evidence="2" id="KW-0963">Cytoplasm</keyword>
<comment type="subcellular location">
    <subcellularLocation>
        <location evidence="1">Cytoplasm</location>
    </subcellularLocation>
</comment>
<accession>A0A7V7RKK0</accession>
<evidence type="ECO:0000256" key="2">
    <source>
        <dbReference type="ARBA" id="ARBA00022490"/>
    </source>
</evidence>
<dbReference type="PANTHER" id="PTHR45526">
    <property type="entry name" value="TRANSCRIPTIONAL REGULATORY PROTEIN DPIA"/>
    <property type="match status" value="1"/>
</dbReference>
<feature type="domain" description="Response regulatory" evidence="10">
    <location>
        <begin position="3"/>
        <end position="119"/>
    </location>
</feature>
<dbReference type="EMBL" id="WBOT01000004">
    <property type="protein sequence ID" value="KAB2331788.1"/>
    <property type="molecule type" value="Genomic_DNA"/>
</dbReference>
<dbReference type="GO" id="GO:0005737">
    <property type="term" value="C:cytoplasm"/>
    <property type="evidence" value="ECO:0007669"/>
    <property type="project" value="UniProtKB-SubCell"/>
</dbReference>
<keyword evidence="8" id="KW-0804">Transcription</keyword>
<evidence type="ECO:0000256" key="9">
    <source>
        <dbReference type="PROSITE-ProRule" id="PRU00169"/>
    </source>
</evidence>
<proteinExistence type="predicted"/>
<keyword evidence="7" id="KW-0010">Activator</keyword>
<organism evidence="11 12">
    <name type="scientific">Bacillus mesophilum</name>
    <dbReference type="NCBI Taxonomy" id="1071718"/>
    <lineage>
        <taxon>Bacteria</taxon>
        <taxon>Bacillati</taxon>
        <taxon>Bacillota</taxon>
        <taxon>Bacilli</taxon>
        <taxon>Bacillales</taxon>
        <taxon>Bacillaceae</taxon>
        <taxon>Bacillus</taxon>
    </lineage>
</organism>
<dbReference type="InterPro" id="IPR051271">
    <property type="entry name" value="2C-system_Tx_regulators"/>
</dbReference>
<gene>
    <name evidence="11" type="ORF">F7732_14035</name>
</gene>
<dbReference type="AlphaFoldDB" id="A0A7V7RKK0"/>
<keyword evidence="12" id="KW-1185">Reference proteome</keyword>
<dbReference type="RefSeq" id="WP_151574665.1">
    <property type="nucleotide sequence ID" value="NZ_WBOT01000004.1"/>
</dbReference>
<reference evidence="11 12" key="1">
    <citation type="journal article" date="2014" name="Arch. Microbiol.">
        <title>Bacillus mesophilum sp. nov., strain IITR-54T, a novel 4-chlorobiphenyl dechlorinating bacterium.</title>
        <authorList>
            <person name="Manickam N."/>
            <person name="Singh N.K."/>
            <person name="Bajaj A."/>
            <person name="Kumar R.M."/>
            <person name="Kaur G."/>
            <person name="Kaur N."/>
            <person name="Bala M."/>
            <person name="Kumar A."/>
            <person name="Mayilraj S."/>
        </authorList>
    </citation>
    <scope>NUCLEOTIDE SEQUENCE [LARGE SCALE GENOMIC DNA]</scope>
    <source>
        <strain evidence="11 12">IITR-54</strain>
    </source>
</reference>